<dbReference type="OrthoDB" id="158990at2"/>
<dbReference type="KEGG" id="cdrk:B9W14_20240"/>
<name>A0A2U8DWF7_9CLOT</name>
<dbReference type="CDD" id="cd06661">
    <property type="entry name" value="GGCT_like"/>
    <property type="match status" value="1"/>
</dbReference>
<evidence type="ECO:0000313" key="1">
    <source>
        <dbReference type="EMBL" id="AWI06725.1"/>
    </source>
</evidence>
<dbReference type="GO" id="GO:0016740">
    <property type="term" value="F:transferase activity"/>
    <property type="evidence" value="ECO:0007669"/>
    <property type="project" value="UniProtKB-KW"/>
</dbReference>
<dbReference type="Gene3D" id="3.10.490.10">
    <property type="entry name" value="Gamma-glutamyl cyclotransferase-like"/>
    <property type="match status" value="1"/>
</dbReference>
<dbReference type="InterPro" id="IPR013024">
    <property type="entry name" value="GGCT-like"/>
</dbReference>
<sequence length="62" mass="6836">MGKIYIAFGSNCNLVQMKKRCKDSILIGTGFIKDYQLRFKGIATIVPCKSSKVPVVIGVLMI</sequence>
<dbReference type="EMBL" id="CP020953">
    <property type="protein sequence ID" value="AWI06725.1"/>
    <property type="molecule type" value="Genomic_DNA"/>
</dbReference>
<dbReference type="RefSeq" id="WP_052037873.1">
    <property type="nucleotide sequence ID" value="NZ_CP020953.1"/>
</dbReference>
<evidence type="ECO:0000313" key="2">
    <source>
        <dbReference type="Proteomes" id="UP000244910"/>
    </source>
</evidence>
<organism evidence="1 2">
    <name type="scientific">Clostridium drakei</name>
    <dbReference type="NCBI Taxonomy" id="332101"/>
    <lineage>
        <taxon>Bacteria</taxon>
        <taxon>Bacillati</taxon>
        <taxon>Bacillota</taxon>
        <taxon>Clostridia</taxon>
        <taxon>Eubacteriales</taxon>
        <taxon>Clostridiaceae</taxon>
        <taxon>Clostridium</taxon>
    </lineage>
</organism>
<reference evidence="2" key="1">
    <citation type="submission" date="2017-04" db="EMBL/GenBank/DDBJ databases">
        <authorList>
            <person name="Song Y."/>
            <person name="Cho B.-K."/>
        </authorList>
    </citation>
    <scope>NUCLEOTIDE SEQUENCE [LARGE SCALE GENOMIC DNA]</scope>
    <source>
        <strain evidence="2">SL1</strain>
    </source>
</reference>
<protein>
    <submittedName>
        <fullName evidence="1">Gamma-glutamylcyclotransferase</fullName>
    </submittedName>
</protein>
<dbReference type="InterPro" id="IPR036568">
    <property type="entry name" value="GGCT-like_sf"/>
</dbReference>
<keyword evidence="2" id="KW-1185">Reference proteome</keyword>
<dbReference type="SUPFAM" id="SSF110857">
    <property type="entry name" value="Gamma-glutamyl cyclotransferase-like"/>
    <property type="match status" value="1"/>
</dbReference>
<keyword evidence="1" id="KW-0808">Transferase</keyword>
<gene>
    <name evidence="1" type="ORF">B9W14_20240</name>
</gene>
<dbReference type="AlphaFoldDB" id="A0A2U8DWF7"/>
<accession>A0A2U8DWF7</accession>
<proteinExistence type="predicted"/>
<dbReference type="Proteomes" id="UP000244910">
    <property type="component" value="Chromosome"/>
</dbReference>